<gene>
    <name evidence="7" type="ORF">SAMN05192554_107153</name>
</gene>
<dbReference type="OrthoDB" id="372203at2157"/>
<dbReference type="EMBL" id="FNIA01000007">
    <property type="protein sequence ID" value="SDM79473.1"/>
    <property type="molecule type" value="Genomic_DNA"/>
</dbReference>
<dbReference type="PANTHER" id="PTHR43370">
    <property type="entry name" value="SUGAR ABC TRANSPORTER INTEGRAL MEMBRANE PROTEIN-RELATED"/>
    <property type="match status" value="1"/>
</dbReference>
<evidence type="ECO:0000313" key="7">
    <source>
        <dbReference type="EMBL" id="SDM79473.1"/>
    </source>
</evidence>
<evidence type="ECO:0000256" key="6">
    <source>
        <dbReference type="SAM" id="Phobius"/>
    </source>
</evidence>
<accession>A0A1G9W596</accession>
<dbReference type="GO" id="GO:0022857">
    <property type="term" value="F:transmembrane transporter activity"/>
    <property type="evidence" value="ECO:0007669"/>
    <property type="project" value="InterPro"/>
</dbReference>
<sequence>MDRTGLRRRATGVTVALLAIVSIWGILQPESAAGELFWTATETGTIESSLRLAVPIALTAIGGLYAEKSGIINIGLEGLLIISAFVSVLVTDLLGPGQSTGIPPVVTFDLGGSTYTIDPGLQLLIPNIWVGLAGGVVASMLLAFLFGVICIRYQADQIIAGLAVWLIALGLAPFAAKVVYGQPSTAQVGTFDNWTIPVLSEIPVAGEILFDASPMVIIMLVSVPVAWYGLNRTSFGYWVRASGENPKALDTVGVNVDRVRYAAVLISGFFSGIGGTALSLGAVGSFSGAGQTMVDGRGFIAIAAYLFGNYNPFGAFAASYLFSGLQALQIRLQGIAPTEVFLMLPYLVVVIVLVLVGRTRLPEAAGEHYESGED</sequence>
<keyword evidence="5 6" id="KW-0472">Membrane</keyword>
<feature type="transmembrane region" description="Helical" evidence="6">
    <location>
        <begin position="261"/>
        <end position="286"/>
    </location>
</feature>
<feature type="transmembrane region" description="Helical" evidence="6">
    <location>
        <begin position="298"/>
        <end position="322"/>
    </location>
</feature>
<feature type="transmembrane region" description="Helical" evidence="6">
    <location>
        <begin position="128"/>
        <end position="151"/>
    </location>
</feature>
<dbReference type="InterPro" id="IPR001851">
    <property type="entry name" value="ABC_transp_permease"/>
</dbReference>
<dbReference type="Proteomes" id="UP000199370">
    <property type="component" value="Unassembled WGS sequence"/>
</dbReference>
<proteinExistence type="predicted"/>
<evidence type="ECO:0000256" key="3">
    <source>
        <dbReference type="ARBA" id="ARBA00022692"/>
    </source>
</evidence>
<dbReference type="CDD" id="cd06580">
    <property type="entry name" value="TM_PBP1_transp_TpRbsC_like"/>
    <property type="match status" value="1"/>
</dbReference>
<dbReference type="GO" id="GO:0005886">
    <property type="term" value="C:plasma membrane"/>
    <property type="evidence" value="ECO:0007669"/>
    <property type="project" value="UniProtKB-SubCell"/>
</dbReference>
<evidence type="ECO:0000313" key="8">
    <source>
        <dbReference type="Proteomes" id="UP000199370"/>
    </source>
</evidence>
<evidence type="ECO:0000256" key="2">
    <source>
        <dbReference type="ARBA" id="ARBA00022475"/>
    </source>
</evidence>
<dbReference type="PANTHER" id="PTHR43370:SF1">
    <property type="entry name" value="GUANOSINE ABC TRANSPORTER PERMEASE PROTEIN NUPQ"/>
    <property type="match status" value="1"/>
</dbReference>
<keyword evidence="3 6" id="KW-0812">Transmembrane</keyword>
<dbReference type="RefSeq" id="WP_089732700.1">
    <property type="nucleotide sequence ID" value="NZ_FNIA01000007.1"/>
</dbReference>
<dbReference type="STRING" id="996166.SAMN05192554_107153"/>
<organism evidence="7 8">
    <name type="scientific">Haloarchaeobius iranensis</name>
    <dbReference type="NCBI Taxonomy" id="996166"/>
    <lineage>
        <taxon>Archaea</taxon>
        <taxon>Methanobacteriati</taxon>
        <taxon>Methanobacteriota</taxon>
        <taxon>Stenosarchaea group</taxon>
        <taxon>Halobacteria</taxon>
        <taxon>Halobacteriales</taxon>
        <taxon>Halorubellaceae</taxon>
        <taxon>Haloarchaeobius</taxon>
    </lineage>
</organism>
<feature type="transmembrane region" description="Helical" evidence="6">
    <location>
        <begin position="334"/>
        <end position="356"/>
    </location>
</feature>
<keyword evidence="2" id="KW-1003">Cell membrane</keyword>
<dbReference type="Pfam" id="PF02653">
    <property type="entry name" value="BPD_transp_2"/>
    <property type="match status" value="1"/>
</dbReference>
<evidence type="ECO:0000256" key="1">
    <source>
        <dbReference type="ARBA" id="ARBA00004651"/>
    </source>
</evidence>
<comment type="subcellular location">
    <subcellularLocation>
        <location evidence="1">Cell membrane</location>
        <topology evidence="1">Multi-pass membrane protein</topology>
    </subcellularLocation>
</comment>
<dbReference type="AlphaFoldDB" id="A0A1G9W596"/>
<evidence type="ECO:0000256" key="4">
    <source>
        <dbReference type="ARBA" id="ARBA00022989"/>
    </source>
</evidence>
<protein>
    <submittedName>
        <fullName evidence="7">Nucleoside ABC transporter membrane protein</fullName>
    </submittedName>
</protein>
<reference evidence="7 8" key="1">
    <citation type="submission" date="2016-10" db="EMBL/GenBank/DDBJ databases">
        <authorList>
            <person name="de Groot N.N."/>
        </authorList>
    </citation>
    <scope>NUCLEOTIDE SEQUENCE [LARGE SCALE GENOMIC DNA]</scope>
    <source>
        <strain evidence="8">EB21,IBRC-M 10013,KCTC 4048</strain>
    </source>
</reference>
<evidence type="ECO:0000256" key="5">
    <source>
        <dbReference type="ARBA" id="ARBA00023136"/>
    </source>
</evidence>
<feature type="transmembrane region" description="Helical" evidence="6">
    <location>
        <begin position="78"/>
        <end position="95"/>
    </location>
</feature>
<name>A0A1G9W596_9EURY</name>
<keyword evidence="4 6" id="KW-1133">Transmembrane helix</keyword>
<keyword evidence="8" id="KW-1185">Reference proteome</keyword>
<feature type="transmembrane region" description="Helical" evidence="6">
    <location>
        <begin position="158"/>
        <end position="176"/>
    </location>
</feature>
<feature type="transmembrane region" description="Helical" evidence="6">
    <location>
        <begin position="208"/>
        <end position="230"/>
    </location>
</feature>